<name>A0AAD3HFJ2_9STRA</name>
<protein>
    <recommendedName>
        <fullName evidence="1">Helicase-associated domain-containing protein</fullName>
    </recommendedName>
</protein>
<feature type="domain" description="Helicase-associated" evidence="1">
    <location>
        <begin position="209"/>
        <end position="273"/>
    </location>
</feature>
<proteinExistence type="predicted"/>
<gene>
    <name evidence="2" type="ORF">CTEN210_18533</name>
</gene>
<dbReference type="Pfam" id="PF03457">
    <property type="entry name" value="HA"/>
    <property type="match status" value="1"/>
</dbReference>
<dbReference type="InterPro" id="IPR005114">
    <property type="entry name" value="Helicase_assoc"/>
</dbReference>
<sequence>MSTTSPLHLLDDSFESQLICSLYLDICHKDLELQKSESLLILQSIVSGSILRRDFQAPAITNARIAAKLTGHLDLFESCSDANIAKRCSKEDVILSHTFGYDARQENSNGKDSTRQTIEPQNDVHVVASKLKGKDSHIIPPNPIKRKHNEKEDQLLLLNQTSASFIQAGVDQLLHHFESPLESRPNIDLALLQVNLPKPNQVGNQGRLDFYEKVLALKKYKEKNSHMNINTDDQEFRDLINFCRRNRFHYRQHLQGVKVMPKYKIDLLNEIGFDWESKDDNKPKTLTTPIGTLVKKGNGYVLL</sequence>
<organism evidence="2 3">
    <name type="scientific">Chaetoceros tenuissimus</name>
    <dbReference type="NCBI Taxonomy" id="426638"/>
    <lineage>
        <taxon>Eukaryota</taxon>
        <taxon>Sar</taxon>
        <taxon>Stramenopiles</taxon>
        <taxon>Ochrophyta</taxon>
        <taxon>Bacillariophyta</taxon>
        <taxon>Coscinodiscophyceae</taxon>
        <taxon>Chaetocerotophycidae</taxon>
        <taxon>Chaetocerotales</taxon>
        <taxon>Chaetocerotaceae</taxon>
        <taxon>Chaetoceros</taxon>
    </lineage>
</organism>
<keyword evidence="3" id="KW-1185">Reference proteome</keyword>
<evidence type="ECO:0000313" key="2">
    <source>
        <dbReference type="EMBL" id="GFH62057.1"/>
    </source>
</evidence>
<dbReference type="AlphaFoldDB" id="A0AAD3HFJ2"/>
<dbReference type="Proteomes" id="UP001054902">
    <property type="component" value="Unassembled WGS sequence"/>
</dbReference>
<evidence type="ECO:0000313" key="3">
    <source>
        <dbReference type="Proteomes" id="UP001054902"/>
    </source>
</evidence>
<dbReference type="EMBL" id="BLLK01000077">
    <property type="protein sequence ID" value="GFH62057.1"/>
    <property type="molecule type" value="Genomic_DNA"/>
</dbReference>
<reference evidence="2 3" key="1">
    <citation type="journal article" date="2021" name="Sci. Rep.">
        <title>The genome of the diatom Chaetoceros tenuissimus carries an ancient integrated fragment of an extant virus.</title>
        <authorList>
            <person name="Hongo Y."/>
            <person name="Kimura K."/>
            <person name="Takaki Y."/>
            <person name="Yoshida Y."/>
            <person name="Baba S."/>
            <person name="Kobayashi G."/>
            <person name="Nagasaki K."/>
            <person name="Hano T."/>
            <person name="Tomaru Y."/>
        </authorList>
    </citation>
    <scope>NUCLEOTIDE SEQUENCE [LARGE SCALE GENOMIC DNA]</scope>
    <source>
        <strain evidence="2 3">NIES-3715</strain>
    </source>
</reference>
<comment type="caution">
    <text evidence="2">The sequence shown here is derived from an EMBL/GenBank/DDBJ whole genome shotgun (WGS) entry which is preliminary data.</text>
</comment>
<evidence type="ECO:0000259" key="1">
    <source>
        <dbReference type="Pfam" id="PF03457"/>
    </source>
</evidence>
<accession>A0AAD3HFJ2</accession>